<evidence type="ECO:0008006" key="3">
    <source>
        <dbReference type="Google" id="ProtNLM"/>
    </source>
</evidence>
<organism evidence="1 2">
    <name type="scientific">Roseateles flavus</name>
    <dbReference type="NCBI Taxonomy" id="3149041"/>
    <lineage>
        <taxon>Bacteria</taxon>
        <taxon>Pseudomonadati</taxon>
        <taxon>Pseudomonadota</taxon>
        <taxon>Betaproteobacteria</taxon>
        <taxon>Burkholderiales</taxon>
        <taxon>Sphaerotilaceae</taxon>
        <taxon>Roseateles</taxon>
    </lineage>
</organism>
<evidence type="ECO:0000313" key="2">
    <source>
        <dbReference type="Proteomes" id="UP001462640"/>
    </source>
</evidence>
<name>A0ABV0GIM8_9BURK</name>
<dbReference type="EMBL" id="JBDPZC010000010">
    <property type="protein sequence ID" value="MEO3714940.1"/>
    <property type="molecule type" value="Genomic_DNA"/>
</dbReference>
<sequence>MDIQLNFINQSNDASNSEVVVFQRHTAGGSGDLAVAWTVIKNCGQGSHHPFVYPLSLAVGARDSDGNYTPQLPAQDGELFKMTLTPSGNQLVPAGAGASPQEVQVLNALDRGAIDALCFRDGRLLAVKHGVAPQQTASFQFKPTIWIGVVSQVQTGEVMNAALLSELNTEISLLGIASADIVMTGGGAGPASKPFAFELQNIVMA</sequence>
<evidence type="ECO:0000313" key="1">
    <source>
        <dbReference type="EMBL" id="MEO3714940.1"/>
    </source>
</evidence>
<dbReference type="Proteomes" id="UP001462640">
    <property type="component" value="Unassembled WGS sequence"/>
</dbReference>
<keyword evidence="2" id="KW-1185">Reference proteome</keyword>
<accession>A0ABV0GIM8</accession>
<protein>
    <recommendedName>
        <fullName evidence="3">Aromatic ring-opening dioxygenase LigA</fullName>
    </recommendedName>
</protein>
<gene>
    <name evidence="1" type="ORF">ABDJ40_19400</name>
</gene>
<dbReference type="RefSeq" id="WP_347612090.1">
    <property type="nucleotide sequence ID" value="NZ_JBDPZC010000010.1"/>
</dbReference>
<proteinExistence type="predicted"/>
<reference evidence="1 2" key="1">
    <citation type="submission" date="2024-05" db="EMBL/GenBank/DDBJ databases">
        <title>Roseateles sp. 2.12 16S ribosomal RNA gene Genome sequencing and assembly.</title>
        <authorList>
            <person name="Woo H."/>
        </authorList>
    </citation>
    <scope>NUCLEOTIDE SEQUENCE [LARGE SCALE GENOMIC DNA]</scope>
    <source>
        <strain evidence="1 2">2.12</strain>
    </source>
</reference>
<comment type="caution">
    <text evidence="1">The sequence shown here is derived from an EMBL/GenBank/DDBJ whole genome shotgun (WGS) entry which is preliminary data.</text>
</comment>